<proteinExistence type="predicted"/>
<feature type="non-terminal residue" evidence="4">
    <location>
        <position position="172"/>
    </location>
</feature>
<evidence type="ECO:0000259" key="3">
    <source>
        <dbReference type="PROSITE" id="PS51677"/>
    </source>
</evidence>
<dbReference type="PANTHER" id="PTHR34216:SF3">
    <property type="entry name" value="POLY-BETA-1,6-N-ACETYL-D-GLUCOSAMINE N-DEACETYLASE"/>
    <property type="match status" value="1"/>
</dbReference>
<dbReference type="GO" id="GO:0005576">
    <property type="term" value="C:extracellular region"/>
    <property type="evidence" value="ECO:0007669"/>
    <property type="project" value="UniProtKB-SubCell"/>
</dbReference>
<dbReference type="Gene3D" id="3.20.20.370">
    <property type="entry name" value="Glycoside hydrolase/deacetylase"/>
    <property type="match status" value="1"/>
</dbReference>
<protein>
    <recommendedName>
        <fullName evidence="3">NodB homology domain-containing protein</fullName>
    </recommendedName>
</protein>
<dbReference type="PROSITE" id="PS51677">
    <property type="entry name" value="NODB"/>
    <property type="match status" value="1"/>
</dbReference>
<feature type="domain" description="NodB homology" evidence="3">
    <location>
        <begin position="56"/>
        <end position="172"/>
    </location>
</feature>
<dbReference type="GO" id="GO:0016810">
    <property type="term" value="F:hydrolase activity, acting on carbon-nitrogen (but not peptide) bonds"/>
    <property type="evidence" value="ECO:0007669"/>
    <property type="project" value="InterPro"/>
</dbReference>
<dbReference type="PANTHER" id="PTHR34216">
    <property type="match status" value="1"/>
</dbReference>
<dbReference type="InterPro" id="IPR002509">
    <property type="entry name" value="NODB_dom"/>
</dbReference>
<dbReference type="InterPro" id="IPR051398">
    <property type="entry name" value="Polysacch_Deacetylase"/>
</dbReference>
<dbReference type="Pfam" id="PF01522">
    <property type="entry name" value="Polysacc_deac_1"/>
    <property type="match status" value="1"/>
</dbReference>
<dbReference type="EMBL" id="UINC01144034">
    <property type="protein sequence ID" value="SVD33299.1"/>
    <property type="molecule type" value="Genomic_DNA"/>
</dbReference>
<name>A0A382UGC2_9ZZZZ</name>
<sequence length="172" mass="20229">MHPLSLITSTNLVLLFHEIPSKDWFRTALKTIGKIYSYISINDIEKYYYRNKTFNNCCHICFDDGDRSFYDNVFPVLKETSIPATIFLSPKIIENGSNYWFQELNYIREHLGDALLKETISEVLSCDYSKIKKFAVFSLLNCMKLEDILKVIEAIKEKFNININKRYNITKN</sequence>
<accession>A0A382UGC2</accession>
<dbReference type="GO" id="GO:0005975">
    <property type="term" value="P:carbohydrate metabolic process"/>
    <property type="evidence" value="ECO:0007669"/>
    <property type="project" value="InterPro"/>
</dbReference>
<evidence type="ECO:0000313" key="4">
    <source>
        <dbReference type="EMBL" id="SVD33299.1"/>
    </source>
</evidence>
<dbReference type="InterPro" id="IPR011330">
    <property type="entry name" value="Glyco_hydro/deAcase_b/a-brl"/>
</dbReference>
<gene>
    <name evidence="4" type="ORF">METZ01_LOCUS386153</name>
</gene>
<reference evidence="4" key="1">
    <citation type="submission" date="2018-05" db="EMBL/GenBank/DDBJ databases">
        <authorList>
            <person name="Lanie J.A."/>
            <person name="Ng W.-L."/>
            <person name="Kazmierczak K.M."/>
            <person name="Andrzejewski T.M."/>
            <person name="Davidsen T.M."/>
            <person name="Wayne K.J."/>
            <person name="Tettelin H."/>
            <person name="Glass J.I."/>
            <person name="Rusch D."/>
            <person name="Podicherti R."/>
            <person name="Tsui H.-C.T."/>
            <person name="Winkler M.E."/>
        </authorList>
    </citation>
    <scope>NUCLEOTIDE SEQUENCE</scope>
</reference>
<organism evidence="4">
    <name type="scientific">marine metagenome</name>
    <dbReference type="NCBI Taxonomy" id="408172"/>
    <lineage>
        <taxon>unclassified sequences</taxon>
        <taxon>metagenomes</taxon>
        <taxon>ecological metagenomes</taxon>
    </lineage>
</organism>
<evidence type="ECO:0000256" key="1">
    <source>
        <dbReference type="ARBA" id="ARBA00004613"/>
    </source>
</evidence>
<comment type="subcellular location">
    <subcellularLocation>
        <location evidence="1">Secreted</location>
    </subcellularLocation>
</comment>
<keyword evidence="2" id="KW-0732">Signal</keyword>
<dbReference type="AlphaFoldDB" id="A0A382UGC2"/>
<evidence type="ECO:0000256" key="2">
    <source>
        <dbReference type="ARBA" id="ARBA00022729"/>
    </source>
</evidence>
<dbReference type="SUPFAM" id="SSF88713">
    <property type="entry name" value="Glycoside hydrolase/deacetylase"/>
    <property type="match status" value="1"/>
</dbReference>